<dbReference type="Gene3D" id="3.30.70.270">
    <property type="match status" value="1"/>
</dbReference>
<dbReference type="Pfam" id="PF12860">
    <property type="entry name" value="PAS_7"/>
    <property type="match status" value="1"/>
</dbReference>
<dbReference type="PANTHER" id="PTHR45138:SF9">
    <property type="entry name" value="DIGUANYLATE CYCLASE DGCM-RELATED"/>
    <property type="match status" value="1"/>
</dbReference>
<evidence type="ECO:0000313" key="5">
    <source>
        <dbReference type="EMBL" id="RVU34347.1"/>
    </source>
</evidence>
<evidence type="ECO:0000313" key="6">
    <source>
        <dbReference type="Proteomes" id="UP000283077"/>
    </source>
</evidence>
<comment type="cofactor">
    <cofactor evidence="1">
        <name>Mg(2+)</name>
        <dbReference type="ChEBI" id="CHEBI:18420"/>
    </cofactor>
</comment>
<accession>A0A437QIG8</accession>
<reference evidence="5 6" key="1">
    <citation type="submission" date="2019-01" db="EMBL/GenBank/DDBJ databases">
        <authorList>
            <person name="Chen W.-M."/>
        </authorList>
    </citation>
    <scope>NUCLEOTIDE SEQUENCE [LARGE SCALE GENOMIC DNA]</scope>
    <source>
        <strain evidence="5 6">KYPC3</strain>
    </source>
</reference>
<evidence type="ECO:0000259" key="4">
    <source>
        <dbReference type="PROSITE" id="PS50887"/>
    </source>
</evidence>
<dbReference type="SUPFAM" id="SSF55073">
    <property type="entry name" value="Nucleotide cyclase"/>
    <property type="match status" value="1"/>
</dbReference>
<dbReference type="GO" id="GO:0043709">
    <property type="term" value="P:cell adhesion involved in single-species biofilm formation"/>
    <property type="evidence" value="ECO:0007669"/>
    <property type="project" value="TreeGrafter"/>
</dbReference>
<dbReference type="EMBL" id="SACS01000019">
    <property type="protein sequence ID" value="RVU34347.1"/>
    <property type="molecule type" value="Genomic_DNA"/>
</dbReference>
<proteinExistence type="predicted"/>
<dbReference type="AlphaFoldDB" id="A0A437QIG8"/>
<sequence length="311" mass="35327">MSTNHTAFSQKLLEFIDVCNDGYAILTADDKLLGCNQAFADIFYQEHRTMQGIHFDELMRRSFVERKGIRIEAENIDLWLHAAHQRRRQNPFRLFEVDLVDGRWFLMSEQLLPTGEMLLQAKEITKQKVLEDQLHSRVATLSELALTDELTKVANRRCFVESTNTELGRCQRQDLPSALLLLDLDFFKSVNDLYGHQAGDEVLKAAANRIKKALREYDIFGRIGGEEFAVFLSETSPQTALQVAERVRSLLASFPIKAGQVELCITVSIGIALCKGDSTFEDLYTQADSALYAAKRNGRNRAELYKLLGED</sequence>
<dbReference type="CDD" id="cd01949">
    <property type="entry name" value="GGDEF"/>
    <property type="match status" value="1"/>
</dbReference>
<organism evidence="5 6">
    <name type="scientific">Rheinheimera riviphila</name>
    <dbReference type="NCBI Taxonomy" id="1834037"/>
    <lineage>
        <taxon>Bacteria</taxon>
        <taxon>Pseudomonadati</taxon>
        <taxon>Pseudomonadota</taxon>
        <taxon>Gammaproteobacteria</taxon>
        <taxon>Chromatiales</taxon>
        <taxon>Chromatiaceae</taxon>
        <taxon>Rheinheimera</taxon>
    </lineage>
</organism>
<dbReference type="Pfam" id="PF00990">
    <property type="entry name" value="GGDEF"/>
    <property type="match status" value="1"/>
</dbReference>
<dbReference type="InterPro" id="IPR000160">
    <property type="entry name" value="GGDEF_dom"/>
</dbReference>
<dbReference type="SMART" id="SM00267">
    <property type="entry name" value="GGDEF"/>
    <property type="match status" value="1"/>
</dbReference>
<dbReference type="GO" id="GO:0005886">
    <property type="term" value="C:plasma membrane"/>
    <property type="evidence" value="ECO:0007669"/>
    <property type="project" value="TreeGrafter"/>
</dbReference>
<gene>
    <name evidence="5" type="ORF">EOE67_15885</name>
</gene>
<comment type="catalytic activity">
    <reaction evidence="3">
        <text>2 GTP = 3',3'-c-di-GMP + 2 diphosphate</text>
        <dbReference type="Rhea" id="RHEA:24898"/>
        <dbReference type="ChEBI" id="CHEBI:33019"/>
        <dbReference type="ChEBI" id="CHEBI:37565"/>
        <dbReference type="ChEBI" id="CHEBI:58805"/>
        <dbReference type="EC" id="2.7.7.65"/>
    </reaction>
</comment>
<dbReference type="InterPro" id="IPR043128">
    <property type="entry name" value="Rev_trsase/Diguanyl_cyclase"/>
</dbReference>
<dbReference type="InterPro" id="IPR050469">
    <property type="entry name" value="Diguanylate_Cyclase"/>
</dbReference>
<dbReference type="PROSITE" id="PS50887">
    <property type="entry name" value="GGDEF"/>
    <property type="match status" value="1"/>
</dbReference>
<evidence type="ECO:0000256" key="3">
    <source>
        <dbReference type="ARBA" id="ARBA00034247"/>
    </source>
</evidence>
<dbReference type="GO" id="GO:0052621">
    <property type="term" value="F:diguanylate cyclase activity"/>
    <property type="evidence" value="ECO:0007669"/>
    <property type="project" value="UniProtKB-EC"/>
</dbReference>
<feature type="domain" description="GGDEF" evidence="4">
    <location>
        <begin position="175"/>
        <end position="307"/>
    </location>
</feature>
<evidence type="ECO:0000256" key="1">
    <source>
        <dbReference type="ARBA" id="ARBA00001946"/>
    </source>
</evidence>
<dbReference type="OrthoDB" id="9812260at2"/>
<dbReference type="Proteomes" id="UP000283077">
    <property type="component" value="Unassembled WGS sequence"/>
</dbReference>
<protein>
    <recommendedName>
        <fullName evidence="2">diguanylate cyclase</fullName>
        <ecNumber evidence="2">2.7.7.65</ecNumber>
    </recommendedName>
</protein>
<dbReference type="NCBIfam" id="TIGR00254">
    <property type="entry name" value="GGDEF"/>
    <property type="match status" value="1"/>
</dbReference>
<dbReference type="GO" id="GO:1902201">
    <property type="term" value="P:negative regulation of bacterial-type flagellum-dependent cell motility"/>
    <property type="evidence" value="ECO:0007669"/>
    <property type="project" value="TreeGrafter"/>
</dbReference>
<keyword evidence="6" id="KW-1185">Reference proteome</keyword>
<dbReference type="FunFam" id="3.30.70.270:FF:000001">
    <property type="entry name" value="Diguanylate cyclase domain protein"/>
    <property type="match status" value="1"/>
</dbReference>
<dbReference type="RefSeq" id="WP_127700319.1">
    <property type="nucleotide sequence ID" value="NZ_SACS01000019.1"/>
</dbReference>
<evidence type="ECO:0000256" key="2">
    <source>
        <dbReference type="ARBA" id="ARBA00012528"/>
    </source>
</evidence>
<dbReference type="InterPro" id="IPR029787">
    <property type="entry name" value="Nucleotide_cyclase"/>
</dbReference>
<dbReference type="EC" id="2.7.7.65" evidence="2"/>
<dbReference type="PANTHER" id="PTHR45138">
    <property type="entry name" value="REGULATORY COMPONENTS OF SENSORY TRANSDUCTION SYSTEM"/>
    <property type="match status" value="1"/>
</dbReference>
<comment type="caution">
    <text evidence="5">The sequence shown here is derived from an EMBL/GenBank/DDBJ whole genome shotgun (WGS) entry which is preliminary data.</text>
</comment>
<name>A0A437QIG8_9GAMM</name>